<organism evidence="1 2">
    <name type="scientific">Neisseria meningitidis serogroup B</name>
    <dbReference type="NCBI Taxonomy" id="491"/>
    <lineage>
        <taxon>Bacteria</taxon>
        <taxon>Pseudomonadati</taxon>
        <taxon>Pseudomonadota</taxon>
        <taxon>Betaproteobacteria</taxon>
        <taxon>Neisseriales</taxon>
        <taxon>Neisseriaceae</taxon>
        <taxon>Neisseria</taxon>
    </lineage>
</organism>
<evidence type="ECO:0000313" key="2">
    <source>
        <dbReference type="Proteomes" id="UP000182715"/>
    </source>
</evidence>
<reference evidence="1 2" key="1">
    <citation type="submission" date="2014-11" db="EMBL/GenBank/DDBJ databases">
        <authorList>
            <person name="Diene M.Seydina."/>
        </authorList>
    </citation>
    <scope>NUCLEOTIDE SEQUENCE [LARGE SCALE GENOMIC DNA]</scope>
    <source>
        <strain evidence="1 2">Neisseria meningitidis CHUV</strain>
    </source>
</reference>
<dbReference type="Proteomes" id="UP000182715">
    <property type="component" value="Unassembled WGS sequence"/>
</dbReference>
<dbReference type="EMBL" id="CVTF01000043">
    <property type="protein sequence ID" value="CRY99025.1"/>
    <property type="molecule type" value="Genomic_DNA"/>
</dbReference>
<accession>A0A0H5QCN5</accession>
<dbReference type="AlphaFoldDB" id="A0A0H5QCN5"/>
<name>A0A0H5QCN5_NEIMI</name>
<evidence type="ECO:0000313" key="1">
    <source>
        <dbReference type="EMBL" id="CRY99025.1"/>
    </source>
</evidence>
<protein>
    <submittedName>
        <fullName evidence="1">Uncharacterized protein</fullName>
    </submittedName>
</protein>
<proteinExistence type="predicted"/>
<sequence length="65" mass="6988">MPSENRSAGVCGALYAVLQDKAQGRAAGCIVATVFLPDGVKNTVATPTDNEKREQCRLNRVLRRA</sequence>